<sequence length="534" mass="56539">MGSRGDVRERTGTWTPWTVAGLLVLATAGLLLRAGLYVGVSPAFLPAFFTLVFACDMMTAAALGAQFRNGGSPRQLVVAAAYAWSTTIVAMQALVFPGVVTATGPLTNLPSSAPWLWTAWHVGFPLLLGLGLAPWPRGLHARLEATRHRGRLLLATFAVAVGAGLGVGLFAAYGAAHLPTIMVDGDYTTLTRVWGPWIVLVNVGSLVLGIAGTVRRRVRGLETWVVAALVSTNCDALLVLLARDRFTLGWYGARAMAVFASVVVLAAVLRESALLHRRLQGVAQTLRAQNDELREAQALREHLIAVVSHEMRTPLAGVHGYLEIVEEESDGLARDMLRRSLVLTRRLQLLSEDLLTVASRGRALSLQAEPVDVESALAECLRGFPDLAATSSASPGLRVQADPLRLQQILANLVRNAQKYGAQPITLSAESDAAAGVAHLKVTDAGEGIDPELAERLFTRYARGEGLGQHGSGLGLAVVKDLSEAMSGGASYDVAANVFRVTLPLASTVVSDEQSGGVTASRTTPLEPAEDALP</sequence>
<evidence type="ECO:0000256" key="10">
    <source>
        <dbReference type="SAM" id="Phobius"/>
    </source>
</evidence>
<keyword evidence="4" id="KW-0597">Phosphoprotein</keyword>
<dbReference type="Gene3D" id="3.30.565.10">
    <property type="entry name" value="Histidine kinase-like ATPase, C-terminal domain"/>
    <property type="match status" value="1"/>
</dbReference>
<evidence type="ECO:0000256" key="3">
    <source>
        <dbReference type="ARBA" id="ARBA00012438"/>
    </source>
</evidence>
<name>A0A930Y9C6_9ACTN</name>
<evidence type="ECO:0000259" key="11">
    <source>
        <dbReference type="PROSITE" id="PS50109"/>
    </source>
</evidence>
<keyword evidence="13" id="KW-1185">Reference proteome</keyword>
<evidence type="ECO:0000256" key="5">
    <source>
        <dbReference type="ARBA" id="ARBA00022679"/>
    </source>
</evidence>
<evidence type="ECO:0000256" key="7">
    <source>
        <dbReference type="ARBA" id="ARBA00023012"/>
    </source>
</evidence>
<dbReference type="InterPro" id="IPR005467">
    <property type="entry name" value="His_kinase_dom"/>
</dbReference>
<dbReference type="SMART" id="SM00387">
    <property type="entry name" value="HATPase_c"/>
    <property type="match status" value="1"/>
</dbReference>
<keyword evidence="7" id="KW-0902">Two-component regulatory system</keyword>
<dbReference type="Pfam" id="PF17158">
    <property type="entry name" value="MASE4"/>
    <property type="match status" value="1"/>
</dbReference>
<dbReference type="InterPro" id="IPR004358">
    <property type="entry name" value="Sig_transdc_His_kin-like_C"/>
</dbReference>
<dbReference type="SMART" id="SM00388">
    <property type="entry name" value="HisKA"/>
    <property type="match status" value="1"/>
</dbReference>
<keyword evidence="10" id="KW-1133">Transmembrane helix</keyword>
<dbReference type="PROSITE" id="PS50109">
    <property type="entry name" value="HIS_KIN"/>
    <property type="match status" value="1"/>
</dbReference>
<feature type="transmembrane region" description="Helical" evidence="10">
    <location>
        <begin position="194"/>
        <end position="214"/>
    </location>
</feature>
<feature type="transmembrane region" description="Helical" evidence="10">
    <location>
        <begin position="248"/>
        <end position="269"/>
    </location>
</feature>
<comment type="catalytic activity">
    <reaction evidence="1">
        <text>ATP + protein L-histidine = ADP + protein N-phospho-L-histidine.</text>
        <dbReference type="EC" id="2.7.13.3"/>
    </reaction>
</comment>
<feature type="region of interest" description="Disordered" evidence="9">
    <location>
        <begin position="512"/>
        <end position="534"/>
    </location>
</feature>
<dbReference type="InterPro" id="IPR003661">
    <property type="entry name" value="HisK_dim/P_dom"/>
</dbReference>
<dbReference type="Pfam" id="PF00512">
    <property type="entry name" value="HisKA"/>
    <property type="match status" value="1"/>
</dbReference>
<dbReference type="SUPFAM" id="SSF47384">
    <property type="entry name" value="Homodimeric domain of signal transducing histidine kinase"/>
    <property type="match status" value="1"/>
</dbReference>
<feature type="transmembrane region" description="Helical" evidence="10">
    <location>
        <begin position="115"/>
        <end position="132"/>
    </location>
</feature>
<feature type="transmembrane region" description="Helical" evidence="10">
    <location>
        <begin position="12"/>
        <end position="32"/>
    </location>
</feature>
<evidence type="ECO:0000313" key="13">
    <source>
        <dbReference type="Proteomes" id="UP000656804"/>
    </source>
</evidence>
<dbReference type="PANTHER" id="PTHR43711">
    <property type="entry name" value="TWO-COMPONENT HISTIDINE KINASE"/>
    <property type="match status" value="1"/>
</dbReference>
<dbReference type="EC" id="2.7.13.3" evidence="3"/>
<dbReference type="CDD" id="cd00082">
    <property type="entry name" value="HisKA"/>
    <property type="match status" value="1"/>
</dbReference>
<dbReference type="PANTHER" id="PTHR43711:SF1">
    <property type="entry name" value="HISTIDINE KINASE 1"/>
    <property type="match status" value="1"/>
</dbReference>
<keyword evidence="6" id="KW-0418">Kinase</keyword>
<keyword evidence="10" id="KW-0472">Membrane</keyword>
<accession>A0A930Y9C6</accession>
<gene>
    <name evidence="12" type="ORF">ISG29_20155</name>
</gene>
<dbReference type="Pfam" id="PF02518">
    <property type="entry name" value="HATPase_c"/>
    <property type="match status" value="1"/>
</dbReference>
<reference evidence="12" key="1">
    <citation type="submission" date="2020-11" db="EMBL/GenBank/DDBJ databases">
        <title>Nocardioides sp. CBS4Y-1, whole genome shotgun sequence.</title>
        <authorList>
            <person name="Tuo L."/>
        </authorList>
    </citation>
    <scope>NUCLEOTIDE SEQUENCE</scope>
    <source>
        <strain evidence="12">CBS4Y-1</strain>
    </source>
</reference>
<evidence type="ECO:0000256" key="4">
    <source>
        <dbReference type="ARBA" id="ARBA00022553"/>
    </source>
</evidence>
<evidence type="ECO:0000256" key="8">
    <source>
        <dbReference type="SAM" id="Coils"/>
    </source>
</evidence>
<dbReference type="InterPro" id="IPR050736">
    <property type="entry name" value="Sensor_HK_Regulatory"/>
</dbReference>
<dbReference type="PRINTS" id="PR00344">
    <property type="entry name" value="BCTRLSENSOR"/>
</dbReference>
<evidence type="ECO:0000256" key="1">
    <source>
        <dbReference type="ARBA" id="ARBA00000085"/>
    </source>
</evidence>
<dbReference type="InterPro" id="IPR036097">
    <property type="entry name" value="HisK_dim/P_sf"/>
</dbReference>
<dbReference type="InterPro" id="IPR036890">
    <property type="entry name" value="HATPase_C_sf"/>
</dbReference>
<feature type="transmembrane region" description="Helical" evidence="10">
    <location>
        <begin position="44"/>
        <end position="64"/>
    </location>
</feature>
<keyword evidence="5" id="KW-0808">Transferase</keyword>
<dbReference type="SUPFAM" id="SSF55874">
    <property type="entry name" value="ATPase domain of HSP90 chaperone/DNA topoisomerase II/histidine kinase"/>
    <property type="match status" value="1"/>
</dbReference>
<evidence type="ECO:0000256" key="9">
    <source>
        <dbReference type="SAM" id="MobiDB-lite"/>
    </source>
</evidence>
<feature type="coiled-coil region" evidence="8">
    <location>
        <begin position="276"/>
        <end position="306"/>
    </location>
</feature>
<dbReference type="InterPro" id="IPR033424">
    <property type="entry name" value="MASE4"/>
</dbReference>
<keyword evidence="10" id="KW-0812">Transmembrane</keyword>
<proteinExistence type="predicted"/>
<comment type="caution">
    <text evidence="12">The sequence shown here is derived from an EMBL/GenBank/DDBJ whole genome shotgun (WGS) entry which is preliminary data.</text>
</comment>
<feature type="transmembrane region" description="Helical" evidence="10">
    <location>
        <begin position="76"/>
        <end position="95"/>
    </location>
</feature>
<dbReference type="RefSeq" id="WP_194505248.1">
    <property type="nucleotide sequence ID" value="NZ_JADIVZ010000018.1"/>
</dbReference>
<evidence type="ECO:0000256" key="6">
    <source>
        <dbReference type="ARBA" id="ARBA00022777"/>
    </source>
</evidence>
<keyword evidence="8" id="KW-0175">Coiled coil</keyword>
<dbReference type="EMBL" id="JADIVZ010000018">
    <property type="protein sequence ID" value="MBF4163986.1"/>
    <property type="molecule type" value="Genomic_DNA"/>
</dbReference>
<feature type="domain" description="Histidine kinase" evidence="11">
    <location>
        <begin position="306"/>
        <end position="507"/>
    </location>
</feature>
<organism evidence="12 13">
    <name type="scientific">Nocardioides acrostichi</name>
    <dbReference type="NCBI Taxonomy" id="2784339"/>
    <lineage>
        <taxon>Bacteria</taxon>
        <taxon>Bacillati</taxon>
        <taxon>Actinomycetota</taxon>
        <taxon>Actinomycetes</taxon>
        <taxon>Propionibacteriales</taxon>
        <taxon>Nocardioidaceae</taxon>
        <taxon>Nocardioides</taxon>
    </lineage>
</organism>
<dbReference type="GO" id="GO:0005886">
    <property type="term" value="C:plasma membrane"/>
    <property type="evidence" value="ECO:0007669"/>
    <property type="project" value="UniProtKB-SubCell"/>
</dbReference>
<protein>
    <recommendedName>
        <fullName evidence="3">histidine kinase</fullName>
        <ecNumber evidence="3">2.7.13.3</ecNumber>
    </recommendedName>
</protein>
<feature type="transmembrane region" description="Helical" evidence="10">
    <location>
        <begin position="152"/>
        <end position="174"/>
    </location>
</feature>
<comment type="subcellular location">
    <subcellularLocation>
        <location evidence="2">Cell membrane</location>
    </subcellularLocation>
</comment>
<feature type="compositionally biased region" description="Polar residues" evidence="9">
    <location>
        <begin position="512"/>
        <end position="524"/>
    </location>
</feature>
<feature type="transmembrane region" description="Helical" evidence="10">
    <location>
        <begin position="221"/>
        <end position="242"/>
    </location>
</feature>
<evidence type="ECO:0000313" key="12">
    <source>
        <dbReference type="EMBL" id="MBF4163986.1"/>
    </source>
</evidence>
<dbReference type="AlphaFoldDB" id="A0A930Y9C6"/>
<dbReference type="Gene3D" id="1.10.287.130">
    <property type="match status" value="1"/>
</dbReference>
<dbReference type="Proteomes" id="UP000656804">
    <property type="component" value="Unassembled WGS sequence"/>
</dbReference>
<evidence type="ECO:0000256" key="2">
    <source>
        <dbReference type="ARBA" id="ARBA00004236"/>
    </source>
</evidence>
<dbReference type="GO" id="GO:0000155">
    <property type="term" value="F:phosphorelay sensor kinase activity"/>
    <property type="evidence" value="ECO:0007669"/>
    <property type="project" value="InterPro"/>
</dbReference>
<dbReference type="InterPro" id="IPR003594">
    <property type="entry name" value="HATPase_dom"/>
</dbReference>